<proteinExistence type="predicted"/>
<evidence type="ECO:0000313" key="2">
    <source>
        <dbReference type="EMBL" id="KAG8076834.1"/>
    </source>
</evidence>
<evidence type="ECO:0000256" key="1">
    <source>
        <dbReference type="SAM" id="MobiDB-lite"/>
    </source>
</evidence>
<organism evidence="2 3">
    <name type="scientific">Zizania palustris</name>
    <name type="common">Northern wild rice</name>
    <dbReference type="NCBI Taxonomy" id="103762"/>
    <lineage>
        <taxon>Eukaryota</taxon>
        <taxon>Viridiplantae</taxon>
        <taxon>Streptophyta</taxon>
        <taxon>Embryophyta</taxon>
        <taxon>Tracheophyta</taxon>
        <taxon>Spermatophyta</taxon>
        <taxon>Magnoliopsida</taxon>
        <taxon>Liliopsida</taxon>
        <taxon>Poales</taxon>
        <taxon>Poaceae</taxon>
        <taxon>BOP clade</taxon>
        <taxon>Oryzoideae</taxon>
        <taxon>Oryzeae</taxon>
        <taxon>Zizaniinae</taxon>
        <taxon>Zizania</taxon>
    </lineage>
</organism>
<dbReference type="OrthoDB" id="1368803at2759"/>
<comment type="caution">
    <text evidence="2">The sequence shown here is derived from an EMBL/GenBank/DDBJ whole genome shotgun (WGS) entry which is preliminary data.</text>
</comment>
<dbReference type="AlphaFoldDB" id="A0A8J5W4X4"/>
<accession>A0A8J5W4X4</accession>
<evidence type="ECO:0000313" key="3">
    <source>
        <dbReference type="Proteomes" id="UP000729402"/>
    </source>
</evidence>
<feature type="region of interest" description="Disordered" evidence="1">
    <location>
        <begin position="40"/>
        <end position="68"/>
    </location>
</feature>
<sequence length="175" mass="18520">MRLCGGLTDGSMLGAGAAGAAGTQGAHAAAGDCARPVGAEAGGDDAPMHASVGPGAGAHLGAPRAPSWTPSGKPSFALNVLTFLVFAQQQKKPNSYCWLNQCGILLKHQPFDKSNVNWSWLERHGSSSANYARVVNHILQGLTNMQLWLRIPLEKSEPMDEDHDNATDKNNMVNF</sequence>
<reference evidence="2" key="2">
    <citation type="submission" date="2021-02" db="EMBL/GenBank/DDBJ databases">
        <authorList>
            <person name="Kimball J.A."/>
            <person name="Haas M.W."/>
            <person name="Macchietto M."/>
            <person name="Kono T."/>
            <person name="Duquette J."/>
            <person name="Shao M."/>
        </authorList>
    </citation>
    <scope>NUCLEOTIDE SEQUENCE</scope>
    <source>
        <tissue evidence="2">Fresh leaf tissue</tissue>
    </source>
</reference>
<dbReference type="EMBL" id="JAAALK010000283">
    <property type="protein sequence ID" value="KAG8076834.1"/>
    <property type="molecule type" value="Genomic_DNA"/>
</dbReference>
<name>A0A8J5W4X4_ZIZPA</name>
<keyword evidence="3" id="KW-1185">Reference proteome</keyword>
<dbReference type="Proteomes" id="UP000729402">
    <property type="component" value="Unassembled WGS sequence"/>
</dbReference>
<protein>
    <submittedName>
        <fullName evidence="2">Uncharacterized protein</fullName>
    </submittedName>
</protein>
<reference evidence="2" key="1">
    <citation type="journal article" date="2021" name="bioRxiv">
        <title>Whole Genome Assembly and Annotation of Northern Wild Rice, Zizania palustris L., Supports a Whole Genome Duplication in the Zizania Genus.</title>
        <authorList>
            <person name="Haas M."/>
            <person name="Kono T."/>
            <person name="Macchietto M."/>
            <person name="Millas R."/>
            <person name="McGilp L."/>
            <person name="Shao M."/>
            <person name="Duquette J."/>
            <person name="Hirsch C.N."/>
            <person name="Kimball J."/>
        </authorList>
    </citation>
    <scope>NUCLEOTIDE SEQUENCE</scope>
    <source>
        <tissue evidence="2">Fresh leaf tissue</tissue>
    </source>
</reference>
<gene>
    <name evidence="2" type="ORF">GUJ93_ZPchr0006g45988</name>
</gene>